<dbReference type="InParanoid" id="A0A1E7F2H0"/>
<keyword evidence="4" id="KW-1185">Reference proteome</keyword>
<feature type="compositionally biased region" description="Low complexity" evidence="1">
    <location>
        <begin position="34"/>
        <end position="49"/>
    </location>
</feature>
<accession>A0A1E7F2H0</accession>
<dbReference type="OrthoDB" id="2141925at2759"/>
<dbReference type="GO" id="GO:0005768">
    <property type="term" value="C:endosome"/>
    <property type="evidence" value="ECO:0007669"/>
    <property type="project" value="TreeGrafter"/>
</dbReference>
<protein>
    <submittedName>
        <fullName evidence="3">BRO1-domain-containing protein</fullName>
    </submittedName>
</protein>
<evidence type="ECO:0000313" key="3">
    <source>
        <dbReference type="EMBL" id="OEU12195.1"/>
    </source>
</evidence>
<dbReference type="Proteomes" id="UP000095751">
    <property type="component" value="Unassembled WGS sequence"/>
</dbReference>
<organism evidence="3 4">
    <name type="scientific">Fragilariopsis cylindrus CCMP1102</name>
    <dbReference type="NCBI Taxonomy" id="635003"/>
    <lineage>
        <taxon>Eukaryota</taxon>
        <taxon>Sar</taxon>
        <taxon>Stramenopiles</taxon>
        <taxon>Ochrophyta</taxon>
        <taxon>Bacillariophyta</taxon>
        <taxon>Bacillariophyceae</taxon>
        <taxon>Bacillariophycidae</taxon>
        <taxon>Bacillariales</taxon>
        <taxon>Bacillariaceae</taxon>
        <taxon>Fragilariopsis</taxon>
    </lineage>
</organism>
<dbReference type="InterPro" id="IPR004328">
    <property type="entry name" value="BRO1_dom"/>
</dbReference>
<reference evidence="3 4" key="1">
    <citation type="submission" date="2016-09" db="EMBL/GenBank/DDBJ databases">
        <title>Extensive genetic diversity and differential bi-allelic expression allows diatom success in the polar Southern Ocean.</title>
        <authorList>
            <consortium name="DOE Joint Genome Institute"/>
            <person name="Mock T."/>
            <person name="Otillar R.P."/>
            <person name="Strauss J."/>
            <person name="Dupont C."/>
            <person name="Frickenhaus S."/>
            <person name="Maumus F."/>
            <person name="Mcmullan M."/>
            <person name="Sanges R."/>
            <person name="Schmutz J."/>
            <person name="Toseland A."/>
            <person name="Valas R."/>
            <person name="Veluchamy A."/>
            <person name="Ward B.J."/>
            <person name="Allen A."/>
            <person name="Barry K."/>
            <person name="Falciatore A."/>
            <person name="Ferrante M."/>
            <person name="Fortunato A.E."/>
            <person name="Gloeckner G."/>
            <person name="Gruber A."/>
            <person name="Hipkin R."/>
            <person name="Janech M."/>
            <person name="Kroth P."/>
            <person name="Leese F."/>
            <person name="Lindquist E."/>
            <person name="Lyon B.R."/>
            <person name="Martin J."/>
            <person name="Mayer C."/>
            <person name="Parker M."/>
            <person name="Quesneville H."/>
            <person name="Raymond J."/>
            <person name="Uhlig C."/>
            <person name="Valentin K.U."/>
            <person name="Worden A.Z."/>
            <person name="Armbrust E.V."/>
            <person name="Bowler C."/>
            <person name="Green B."/>
            <person name="Moulton V."/>
            <person name="Van Oosterhout C."/>
            <person name="Grigoriev I."/>
        </authorList>
    </citation>
    <scope>NUCLEOTIDE SEQUENCE [LARGE SCALE GENOMIC DNA]</scope>
    <source>
        <strain evidence="3 4">CCMP1102</strain>
    </source>
</reference>
<dbReference type="PANTHER" id="PTHR23030">
    <property type="entry name" value="PCD6 INTERACTING PROTEIN-RELATED"/>
    <property type="match status" value="1"/>
</dbReference>
<dbReference type="AlphaFoldDB" id="A0A1E7F2H0"/>
<name>A0A1E7F2H0_9STRA</name>
<dbReference type="PANTHER" id="PTHR23030:SF30">
    <property type="entry name" value="TYROSINE-PROTEIN PHOSPHATASE NON-RECEPTOR TYPE 23"/>
    <property type="match status" value="1"/>
</dbReference>
<feature type="domain" description="BRO1" evidence="2">
    <location>
        <begin position="4"/>
        <end position="435"/>
    </location>
</feature>
<dbReference type="Pfam" id="PF03097">
    <property type="entry name" value="BRO1"/>
    <property type="match status" value="1"/>
</dbReference>
<dbReference type="KEGG" id="fcy:FRACYDRAFT_244453"/>
<dbReference type="InterPro" id="IPR038499">
    <property type="entry name" value="BRO1_sf"/>
</dbReference>
<dbReference type="PROSITE" id="PS51180">
    <property type="entry name" value="BRO1"/>
    <property type="match status" value="1"/>
</dbReference>
<proteinExistence type="predicted"/>
<sequence>MPISILYLPLKVPVRFDLVQPLATWLDDDESQAGFDKSSSSFSSSGGDDAPAMVVPKPTYTSVQCRSELLRIAALRNCMSEHLQDSHKSALEEGDMLRDCQDYHATLLEFEKRGFPTGGDDTENGIALTWRGAFGTKPPETHHTLLWDRACTLWNIAALKSASAALLLNGRSSDQTQQTTKEEYKSAISHLQQSASHLSLCRQLMEFSQEEYVSTVDLSKPMLQLWEKIMLAQAQTLIYQMANLGDSAVRNHTTLAYLIQGAAPFYNEALKIAQHPRLQSEVPTPCTEWAAHCKAQSLVCQARAYFHMSIEFRLSKSAHGKEITRLHQTISTLNEVLTFCKSSQVLREANRIFNNSTMTPMAEAAATIQPEAEGLKRLASDRLTAAELDNQSIYLEDIPNPDQLQEIRALTMVKMNLPLPAAMLIPRANLFAWDR</sequence>
<evidence type="ECO:0000313" key="4">
    <source>
        <dbReference type="Proteomes" id="UP000095751"/>
    </source>
</evidence>
<dbReference type="GO" id="GO:0043328">
    <property type="term" value="P:protein transport to vacuole involved in ubiquitin-dependent protein catabolic process via the multivesicular body sorting pathway"/>
    <property type="evidence" value="ECO:0007669"/>
    <property type="project" value="TreeGrafter"/>
</dbReference>
<dbReference type="EMBL" id="KV784365">
    <property type="protein sequence ID" value="OEU12195.1"/>
    <property type="molecule type" value="Genomic_DNA"/>
</dbReference>
<feature type="region of interest" description="Disordered" evidence="1">
    <location>
        <begin position="30"/>
        <end position="50"/>
    </location>
</feature>
<dbReference type="Gene3D" id="1.25.40.280">
    <property type="entry name" value="alix/aip1 like domains"/>
    <property type="match status" value="1"/>
</dbReference>
<evidence type="ECO:0000259" key="2">
    <source>
        <dbReference type="PROSITE" id="PS51180"/>
    </source>
</evidence>
<dbReference type="SMART" id="SM01041">
    <property type="entry name" value="BRO1"/>
    <property type="match status" value="1"/>
</dbReference>
<evidence type="ECO:0000256" key="1">
    <source>
        <dbReference type="SAM" id="MobiDB-lite"/>
    </source>
</evidence>
<gene>
    <name evidence="3" type="ORF">FRACYDRAFT_244453</name>
</gene>